<dbReference type="EMBL" id="JAJOMB010000003">
    <property type="protein sequence ID" value="MCD5310620.1"/>
    <property type="molecule type" value="Genomic_DNA"/>
</dbReference>
<dbReference type="PANTHER" id="PTHR30244">
    <property type="entry name" value="TRANSAMINASE"/>
    <property type="match status" value="1"/>
</dbReference>
<dbReference type="PIRSF" id="PIRSF000390">
    <property type="entry name" value="PLP_StrS"/>
    <property type="match status" value="1"/>
</dbReference>
<dbReference type="Proteomes" id="UP001138997">
    <property type="component" value="Unassembled WGS sequence"/>
</dbReference>
<dbReference type="GO" id="GO:0019180">
    <property type="term" value="F:dTDP-4-amino-4,6-dideoxygalactose transaminase activity"/>
    <property type="evidence" value="ECO:0007669"/>
    <property type="project" value="UniProtKB-EC"/>
</dbReference>
<dbReference type="RefSeq" id="WP_231439660.1">
    <property type="nucleotide sequence ID" value="NZ_JAJOMB010000003.1"/>
</dbReference>
<sequence length="372" mass="40606">MIPFHRRARVGTELAFIQEALDGDGLSGGGSLNRRCEAWLEHELGCHRALLTPSCTAALEMAALLLGVEPGDEVIMPSFTFPSTANAFALRGARIVFVDVRPDTLNLDENLLEAALTPRTRGVVPVHYAGVGCDMRSILDFAQRHGLWVIEDAAQGLLSEREGQALGTLGDVGCLSFHETKGVTAGGEGGALLINRPDLLERAEIIQEKGTDRARFRRGEVPEYSWQEMGSSHLMSEVQAAFLLAHLEAARHMTERRLDLWNGYAEALSESSLGLPVVPPGEQHNAHIFALRAPSVPARSGLIRALLAEGVMTTSHYVPLHSSPAGKRFGRFSGADRVTTEASRRLLRLPLFYNLTDQEHRTVIDAVLRHSC</sequence>
<dbReference type="Gene3D" id="3.40.640.10">
    <property type="entry name" value="Type I PLP-dependent aspartate aminotransferase-like (Major domain)"/>
    <property type="match status" value="1"/>
</dbReference>
<dbReference type="GO" id="GO:0000271">
    <property type="term" value="P:polysaccharide biosynthetic process"/>
    <property type="evidence" value="ECO:0007669"/>
    <property type="project" value="TreeGrafter"/>
</dbReference>
<dbReference type="Gene3D" id="3.90.1150.10">
    <property type="entry name" value="Aspartate Aminotransferase, domain 1"/>
    <property type="match status" value="1"/>
</dbReference>
<accession>A0A9X1NBE8</accession>
<reference evidence="5" key="1">
    <citation type="submission" date="2021-11" db="EMBL/GenBank/DDBJ databases">
        <title>Streptomyces corallinus and Kineosporia corallina sp. nov., two new coral-derived marine actinobacteria.</title>
        <authorList>
            <person name="Buangrab K."/>
            <person name="Sutthacheep M."/>
            <person name="Yeemin T."/>
            <person name="Harunari E."/>
            <person name="Igarashi Y."/>
            <person name="Sripreechasak P."/>
            <person name="Kanchanasin P."/>
            <person name="Tanasupawat S."/>
            <person name="Phongsopitanun W."/>
        </authorList>
    </citation>
    <scope>NUCLEOTIDE SEQUENCE</scope>
    <source>
        <strain evidence="5">JCM 31032</strain>
    </source>
</reference>
<evidence type="ECO:0000256" key="2">
    <source>
        <dbReference type="PIRSR" id="PIRSR000390-1"/>
    </source>
</evidence>
<proteinExistence type="inferred from homology"/>
<keyword evidence="5" id="KW-0032">Aminotransferase</keyword>
<name>A0A9X1NBE8_9ACTN</name>
<keyword evidence="5" id="KW-0808">Transferase</keyword>
<comment type="similarity">
    <text evidence="4">Belongs to the DegT/DnrJ/EryC1 family.</text>
</comment>
<feature type="modified residue" description="N6-(pyridoxal phosphate)lysine" evidence="3">
    <location>
        <position position="181"/>
    </location>
</feature>
<dbReference type="InterPro" id="IPR012749">
    <property type="entry name" value="WecE-like"/>
</dbReference>
<dbReference type="CDD" id="cd00616">
    <property type="entry name" value="AHBA_syn"/>
    <property type="match status" value="1"/>
</dbReference>
<gene>
    <name evidence="5" type="primary">rffA</name>
    <name evidence="5" type="synonym">fcnA</name>
    <name evidence="5" type="synonym">wecE</name>
    <name evidence="5" type="ORF">LR394_06915</name>
</gene>
<comment type="cofactor">
    <cofactor evidence="1">
        <name>pyridoxal 5'-phosphate</name>
        <dbReference type="ChEBI" id="CHEBI:597326"/>
    </cofactor>
</comment>
<dbReference type="EC" id="2.6.1.59" evidence="5"/>
<evidence type="ECO:0000256" key="1">
    <source>
        <dbReference type="ARBA" id="ARBA00001933"/>
    </source>
</evidence>
<keyword evidence="6" id="KW-1185">Reference proteome</keyword>
<dbReference type="FunFam" id="3.40.640.10:FF:000037">
    <property type="entry name" value="dTDP-4-amino-4,6-dideoxygalactose transaminase"/>
    <property type="match status" value="1"/>
</dbReference>
<dbReference type="SUPFAM" id="SSF53383">
    <property type="entry name" value="PLP-dependent transferases"/>
    <property type="match status" value="1"/>
</dbReference>
<evidence type="ECO:0000313" key="6">
    <source>
        <dbReference type="Proteomes" id="UP001138997"/>
    </source>
</evidence>
<dbReference type="NCBIfam" id="TIGR02379">
    <property type="entry name" value="ECA_wecE"/>
    <property type="match status" value="1"/>
</dbReference>
<dbReference type="InterPro" id="IPR015422">
    <property type="entry name" value="PyrdxlP-dep_Trfase_small"/>
</dbReference>
<dbReference type="InterPro" id="IPR015424">
    <property type="entry name" value="PyrdxlP-dep_Trfase"/>
</dbReference>
<protein>
    <submittedName>
        <fullName evidence="5">dTDP-4-amino-4,6-dideoxygalactose transaminase</fullName>
        <ecNumber evidence="5">2.6.1.59</ecNumber>
    </submittedName>
</protein>
<dbReference type="NCBIfam" id="NF008687">
    <property type="entry name" value="PRK11706.1"/>
    <property type="match status" value="1"/>
</dbReference>
<dbReference type="AlphaFoldDB" id="A0A9X1NBE8"/>
<dbReference type="InterPro" id="IPR015421">
    <property type="entry name" value="PyrdxlP-dep_Trfase_major"/>
</dbReference>
<dbReference type="GO" id="GO:0030170">
    <property type="term" value="F:pyridoxal phosphate binding"/>
    <property type="evidence" value="ECO:0007669"/>
    <property type="project" value="TreeGrafter"/>
</dbReference>
<evidence type="ECO:0000313" key="5">
    <source>
        <dbReference type="EMBL" id="MCD5310620.1"/>
    </source>
</evidence>
<comment type="caution">
    <text evidence="5">The sequence shown here is derived from an EMBL/GenBank/DDBJ whole genome shotgun (WGS) entry which is preliminary data.</text>
</comment>
<evidence type="ECO:0000256" key="3">
    <source>
        <dbReference type="PIRSR" id="PIRSR000390-2"/>
    </source>
</evidence>
<feature type="active site" description="Proton acceptor" evidence="2">
    <location>
        <position position="181"/>
    </location>
</feature>
<organism evidence="5 6">
    <name type="scientific">Kineosporia babensis</name>
    <dbReference type="NCBI Taxonomy" id="499548"/>
    <lineage>
        <taxon>Bacteria</taxon>
        <taxon>Bacillati</taxon>
        <taxon>Actinomycetota</taxon>
        <taxon>Actinomycetes</taxon>
        <taxon>Kineosporiales</taxon>
        <taxon>Kineosporiaceae</taxon>
        <taxon>Kineosporia</taxon>
    </lineage>
</organism>
<keyword evidence="3 4" id="KW-0663">Pyridoxal phosphate</keyword>
<evidence type="ECO:0000256" key="4">
    <source>
        <dbReference type="RuleBase" id="RU004508"/>
    </source>
</evidence>
<dbReference type="PANTHER" id="PTHR30244:SF34">
    <property type="entry name" value="DTDP-4-AMINO-4,6-DIDEOXYGALACTOSE TRANSAMINASE"/>
    <property type="match status" value="1"/>
</dbReference>
<dbReference type="InterPro" id="IPR000653">
    <property type="entry name" value="DegT/StrS_aminotransferase"/>
</dbReference>
<dbReference type="Pfam" id="PF01041">
    <property type="entry name" value="DegT_DnrJ_EryC1"/>
    <property type="match status" value="1"/>
</dbReference>